<dbReference type="SMART" id="SM00450">
    <property type="entry name" value="RHOD"/>
    <property type="match status" value="1"/>
</dbReference>
<dbReference type="Proteomes" id="UP001596306">
    <property type="component" value="Unassembled WGS sequence"/>
</dbReference>
<dbReference type="SUPFAM" id="SSF52821">
    <property type="entry name" value="Rhodanese/Cell cycle control phosphatase"/>
    <property type="match status" value="1"/>
</dbReference>
<dbReference type="InterPro" id="IPR050229">
    <property type="entry name" value="GlpE_sulfurtransferase"/>
</dbReference>
<dbReference type="PANTHER" id="PTHR43031">
    <property type="entry name" value="FAD-DEPENDENT OXIDOREDUCTASE"/>
    <property type="match status" value="1"/>
</dbReference>
<protein>
    <submittedName>
        <fullName evidence="2">Rhodanese-like domain-containing protein</fullName>
    </submittedName>
</protein>
<comment type="caution">
    <text evidence="2">The sequence shown here is derived from an EMBL/GenBank/DDBJ whole genome shotgun (WGS) entry which is preliminary data.</text>
</comment>
<dbReference type="CDD" id="cd00158">
    <property type="entry name" value="RHOD"/>
    <property type="match status" value="1"/>
</dbReference>
<reference evidence="3" key="1">
    <citation type="journal article" date="2019" name="Int. J. Syst. Evol. Microbiol.">
        <title>The Global Catalogue of Microorganisms (GCM) 10K type strain sequencing project: providing services to taxonomists for standard genome sequencing and annotation.</title>
        <authorList>
            <consortium name="The Broad Institute Genomics Platform"/>
            <consortium name="The Broad Institute Genome Sequencing Center for Infectious Disease"/>
            <person name="Wu L."/>
            <person name="Ma J."/>
        </authorList>
    </citation>
    <scope>NUCLEOTIDE SEQUENCE [LARGE SCALE GENOMIC DNA]</scope>
    <source>
        <strain evidence="3">CCUG 43304</strain>
    </source>
</reference>
<dbReference type="PANTHER" id="PTHR43031:SF16">
    <property type="entry name" value="OXIDOREDUCTASE"/>
    <property type="match status" value="1"/>
</dbReference>
<evidence type="ECO:0000313" key="2">
    <source>
        <dbReference type="EMBL" id="MFC6355426.1"/>
    </source>
</evidence>
<evidence type="ECO:0000259" key="1">
    <source>
        <dbReference type="PROSITE" id="PS50206"/>
    </source>
</evidence>
<proteinExistence type="predicted"/>
<name>A0ABW1VEJ5_9MICO</name>
<dbReference type="InterPro" id="IPR001763">
    <property type="entry name" value="Rhodanese-like_dom"/>
</dbReference>
<dbReference type="Gene3D" id="3.40.250.10">
    <property type="entry name" value="Rhodanese-like domain"/>
    <property type="match status" value="1"/>
</dbReference>
<dbReference type="EMBL" id="JBHSTP010000001">
    <property type="protein sequence ID" value="MFC6355426.1"/>
    <property type="molecule type" value="Genomic_DNA"/>
</dbReference>
<dbReference type="InterPro" id="IPR036873">
    <property type="entry name" value="Rhodanese-like_dom_sf"/>
</dbReference>
<dbReference type="Pfam" id="PF00581">
    <property type="entry name" value="Rhodanese"/>
    <property type="match status" value="1"/>
</dbReference>
<dbReference type="PROSITE" id="PS50206">
    <property type="entry name" value="RHODANESE_3"/>
    <property type="match status" value="1"/>
</dbReference>
<organism evidence="2 3">
    <name type="scientific">Luethyella okanaganae</name>
    <dbReference type="NCBI Taxonomy" id="69372"/>
    <lineage>
        <taxon>Bacteria</taxon>
        <taxon>Bacillati</taxon>
        <taxon>Actinomycetota</taxon>
        <taxon>Actinomycetes</taxon>
        <taxon>Micrococcales</taxon>
        <taxon>Microbacteriaceae</taxon>
        <taxon>Luethyella</taxon>
    </lineage>
</organism>
<accession>A0ABW1VEJ5</accession>
<keyword evidence="3" id="KW-1185">Reference proteome</keyword>
<dbReference type="RefSeq" id="WP_386728236.1">
    <property type="nucleotide sequence ID" value="NZ_JBHSTP010000001.1"/>
</dbReference>
<gene>
    <name evidence="2" type="ORF">ACFQB0_04820</name>
</gene>
<feature type="domain" description="Rhodanese" evidence="1">
    <location>
        <begin position="25"/>
        <end position="112"/>
    </location>
</feature>
<evidence type="ECO:0000313" key="3">
    <source>
        <dbReference type="Proteomes" id="UP001596306"/>
    </source>
</evidence>
<sequence length="117" mass="12519">MSQALPGRSPSESEISVEEAIGRVAAGDGWLLDVREPHEWRSAHAPDAHHIPMSELLSRQDELPDDETIYVICHVGGRSRSVTDALLAAGYPAVNVAGGMLAWHAADGPVLSLDEDN</sequence>